<evidence type="ECO:0000256" key="5">
    <source>
        <dbReference type="ARBA" id="ARBA00018429"/>
    </source>
</evidence>
<keyword evidence="6 9" id="KW-0227">DNA damage</keyword>
<organism evidence="12 13">
    <name type="scientific">Candidatus Fonsibacter lacus</name>
    <dbReference type="NCBI Taxonomy" id="2576439"/>
    <lineage>
        <taxon>Bacteria</taxon>
        <taxon>Pseudomonadati</taxon>
        <taxon>Pseudomonadota</taxon>
        <taxon>Alphaproteobacteria</taxon>
        <taxon>Candidatus Pelagibacterales</taxon>
        <taxon>Candidatus Pelagibacterales incertae sedis</taxon>
        <taxon>Candidatus Fonsibacter</taxon>
    </lineage>
</organism>
<accession>A0A965LK85</accession>
<protein>
    <recommendedName>
        <fullName evidence="5 9">Uracil-DNA glycosylase</fullName>
        <shortName evidence="9">UDG</shortName>
        <ecNumber evidence="4 9">3.2.2.27</ecNumber>
    </recommendedName>
</protein>
<keyword evidence="9" id="KW-0963">Cytoplasm</keyword>
<dbReference type="PANTHER" id="PTHR11264:SF0">
    <property type="entry name" value="URACIL-DNA GLYCOSYLASE"/>
    <property type="match status" value="1"/>
</dbReference>
<evidence type="ECO:0000256" key="8">
    <source>
        <dbReference type="ARBA" id="ARBA00023204"/>
    </source>
</evidence>
<dbReference type="GO" id="GO:0097510">
    <property type="term" value="P:base-excision repair, AP site formation via deaminated base removal"/>
    <property type="evidence" value="ECO:0007669"/>
    <property type="project" value="TreeGrafter"/>
</dbReference>
<dbReference type="Gene3D" id="3.40.470.10">
    <property type="entry name" value="Uracil-DNA glycosylase-like domain"/>
    <property type="match status" value="1"/>
</dbReference>
<dbReference type="Proteomes" id="UP000740727">
    <property type="component" value="Unassembled WGS sequence"/>
</dbReference>
<name>A0A965LK85_9PROT</name>
<sequence length="211" mass="23424">MDNSWNEVIKPHSDRISAILETLSRAEFFPKQELIFKSLSLPRESVRVIIIGQDPYPSPGMAEGLAFSVPSAIPIKKLPPSLRNIFAEYESDLGFPPPTTGHLGNWVDNGVLLLNRILTVAPGAPLAHKGKGWEVITDSILRSLVPRDIPVIAWGKSAEQTARELGFKHVLASPHPSPLSAYRGFFGSQPFSKVNEILKKERMEPIDWRLT</sequence>
<comment type="similarity">
    <text evidence="3 9">Belongs to the uracil-DNA glycosylase (UDG) superfamily. UNG family.</text>
</comment>
<comment type="subcellular location">
    <subcellularLocation>
        <location evidence="9">Cytoplasm</location>
    </subcellularLocation>
</comment>
<feature type="domain" description="Uracil-DNA glycosylase-like" evidence="11">
    <location>
        <begin position="39"/>
        <end position="198"/>
    </location>
</feature>
<dbReference type="GO" id="GO:0004844">
    <property type="term" value="F:uracil DNA N-glycosylase activity"/>
    <property type="evidence" value="ECO:0007669"/>
    <property type="project" value="UniProtKB-UniRule"/>
</dbReference>
<dbReference type="SMART" id="SM00987">
    <property type="entry name" value="UreE_C"/>
    <property type="match status" value="1"/>
</dbReference>
<evidence type="ECO:0000256" key="6">
    <source>
        <dbReference type="ARBA" id="ARBA00022763"/>
    </source>
</evidence>
<dbReference type="SMART" id="SM00986">
    <property type="entry name" value="UDG"/>
    <property type="match status" value="1"/>
</dbReference>
<evidence type="ECO:0000256" key="4">
    <source>
        <dbReference type="ARBA" id="ARBA00012030"/>
    </source>
</evidence>
<evidence type="ECO:0000256" key="9">
    <source>
        <dbReference type="HAMAP-Rule" id="MF_00148"/>
    </source>
</evidence>
<evidence type="ECO:0000256" key="3">
    <source>
        <dbReference type="ARBA" id="ARBA00008184"/>
    </source>
</evidence>
<feature type="active site" description="Proton acceptor" evidence="9 10">
    <location>
        <position position="54"/>
    </location>
</feature>
<dbReference type="NCBIfam" id="NF003588">
    <property type="entry name" value="PRK05254.1-1"/>
    <property type="match status" value="1"/>
</dbReference>
<evidence type="ECO:0000256" key="2">
    <source>
        <dbReference type="ARBA" id="ARBA00002631"/>
    </source>
</evidence>
<proteinExistence type="inferred from homology"/>
<dbReference type="CDD" id="cd10027">
    <property type="entry name" value="UDG-F1-like"/>
    <property type="match status" value="1"/>
</dbReference>
<evidence type="ECO:0000256" key="1">
    <source>
        <dbReference type="ARBA" id="ARBA00001400"/>
    </source>
</evidence>
<comment type="function">
    <text evidence="2 9">Excises uracil residues from the DNA which can arise as a result of misincorporation of dUMP residues by DNA polymerase or due to deamination of cytosine.</text>
</comment>
<dbReference type="HAMAP" id="MF_00148">
    <property type="entry name" value="UDG"/>
    <property type="match status" value="1"/>
</dbReference>
<comment type="caution">
    <text evidence="12">The sequence shown here is derived from an EMBL/GenBank/DDBJ whole genome shotgun (WGS) entry which is preliminary data.</text>
</comment>
<evidence type="ECO:0000256" key="10">
    <source>
        <dbReference type="PROSITE-ProRule" id="PRU10072"/>
    </source>
</evidence>
<dbReference type="EC" id="3.2.2.27" evidence="4 9"/>
<keyword evidence="7 9" id="KW-0378">Hydrolase</keyword>
<dbReference type="InterPro" id="IPR036895">
    <property type="entry name" value="Uracil-DNA_glycosylase-like_sf"/>
</dbReference>
<dbReference type="InterPro" id="IPR018085">
    <property type="entry name" value="Ura-DNA_Glyclase_AS"/>
</dbReference>
<gene>
    <name evidence="9" type="primary">ung</name>
    <name evidence="12" type="ORF">EBT44_00660</name>
</gene>
<dbReference type="EMBL" id="RFXN01000003">
    <property type="protein sequence ID" value="NBR93368.1"/>
    <property type="molecule type" value="Genomic_DNA"/>
</dbReference>
<evidence type="ECO:0000259" key="11">
    <source>
        <dbReference type="SMART" id="SM00986"/>
    </source>
</evidence>
<evidence type="ECO:0000256" key="7">
    <source>
        <dbReference type="ARBA" id="ARBA00022801"/>
    </source>
</evidence>
<reference evidence="12" key="1">
    <citation type="submission" date="2018-10" db="EMBL/GenBank/DDBJ databases">
        <title>Iterative Subtractive Binning of Freshwater Chronoseries Metagenomes Recovers Nearly Complete Genomes from over Four Hundred Novel Species.</title>
        <authorList>
            <person name="Rodriguez-R L.M."/>
            <person name="Tsementzi D."/>
            <person name="Luo C."/>
            <person name="Konstantinidis K.T."/>
        </authorList>
    </citation>
    <scope>NUCLEOTIDE SEQUENCE</scope>
    <source>
        <strain evidence="12">WB5_2A_028</strain>
    </source>
</reference>
<dbReference type="SUPFAM" id="SSF52141">
    <property type="entry name" value="Uracil-DNA glycosylase-like"/>
    <property type="match status" value="1"/>
</dbReference>
<dbReference type="NCBIfam" id="NF003592">
    <property type="entry name" value="PRK05254.1-5"/>
    <property type="match status" value="1"/>
</dbReference>
<comment type="catalytic activity">
    <reaction evidence="1 9">
        <text>Hydrolyzes single-stranded DNA or mismatched double-stranded DNA and polynucleotides, releasing free uracil.</text>
        <dbReference type="EC" id="3.2.2.27"/>
    </reaction>
</comment>
<evidence type="ECO:0000313" key="13">
    <source>
        <dbReference type="Proteomes" id="UP000740727"/>
    </source>
</evidence>
<dbReference type="InterPro" id="IPR002043">
    <property type="entry name" value="UDG_fam1"/>
</dbReference>
<keyword evidence="12" id="KW-0326">Glycosidase</keyword>
<dbReference type="PROSITE" id="PS00130">
    <property type="entry name" value="U_DNA_GLYCOSYLASE"/>
    <property type="match status" value="1"/>
</dbReference>
<evidence type="ECO:0000313" key="12">
    <source>
        <dbReference type="EMBL" id="NBR93368.1"/>
    </source>
</evidence>
<dbReference type="GO" id="GO:0005737">
    <property type="term" value="C:cytoplasm"/>
    <property type="evidence" value="ECO:0007669"/>
    <property type="project" value="UniProtKB-SubCell"/>
</dbReference>
<dbReference type="InterPro" id="IPR005122">
    <property type="entry name" value="Uracil-DNA_glycosylase-like"/>
</dbReference>
<dbReference type="AlphaFoldDB" id="A0A965LK85"/>
<dbReference type="PANTHER" id="PTHR11264">
    <property type="entry name" value="URACIL-DNA GLYCOSYLASE"/>
    <property type="match status" value="1"/>
</dbReference>
<dbReference type="Pfam" id="PF03167">
    <property type="entry name" value="UDG"/>
    <property type="match status" value="1"/>
</dbReference>
<keyword evidence="8 9" id="KW-0234">DNA repair</keyword>